<feature type="compositionally biased region" description="Basic and acidic residues" evidence="1">
    <location>
        <begin position="1"/>
        <end position="17"/>
    </location>
</feature>
<gene>
    <name evidence="2" type="ORF">FAA97_15885</name>
</gene>
<dbReference type="EMBL" id="STGV01000005">
    <property type="protein sequence ID" value="THV21491.1"/>
    <property type="molecule type" value="Genomic_DNA"/>
</dbReference>
<proteinExistence type="predicted"/>
<dbReference type="OrthoDB" id="7872350at2"/>
<dbReference type="InterPro" id="IPR009579">
    <property type="entry name" value="DUF1192"/>
</dbReference>
<keyword evidence="3" id="KW-1185">Reference proteome</keyword>
<evidence type="ECO:0000256" key="1">
    <source>
        <dbReference type="SAM" id="MobiDB-lite"/>
    </source>
</evidence>
<dbReference type="RefSeq" id="WP_136599541.1">
    <property type="nucleotide sequence ID" value="NZ_STGV01000005.1"/>
</dbReference>
<evidence type="ECO:0000313" key="3">
    <source>
        <dbReference type="Proteomes" id="UP000308828"/>
    </source>
</evidence>
<evidence type="ECO:0000313" key="2">
    <source>
        <dbReference type="EMBL" id="THV21491.1"/>
    </source>
</evidence>
<organism evidence="2 3">
    <name type="scientific">Peteryoungia ipomoeae</name>
    <dbReference type="NCBI Taxonomy" id="1210932"/>
    <lineage>
        <taxon>Bacteria</taxon>
        <taxon>Pseudomonadati</taxon>
        <taxon>Pseudomonadota</taxon>
        <taxon>Alphaproteobacteria</taxon>
        <taxon>Hyphomicrobiales</taxon>
        <taxon>Rhizobiaceae</taxon>
        <taxon>Peteryoungia</taxon>
    </lineage>
</organism>
<feature type="region of interest" description="Disordered" evidence="1">
    <location>
        <begin position="1"/>
        <end position="20"/>
    </location>
</feature>
<dbReference type="Pfam" id="PF06698">
    <property type="entry name" value="DUF1192"/>
    <property type="match status" value="1"/>
</dbReference>
<accession>A0A4S8NX54</accession>
<name>A0A4S8NX54_9HYPH</name>
<sequence length="64" mass="7203">MNDDQERSTKTTRHEIGSDLSAISPDELRLRITELEAEIARISAELAQKEASRRAADSFFTPKV</sequence>
<dbReference type="AlphaFoldDB" id="A0A4S8NX54"/>
<comment type="caution">
    <text evidence="2">The sequence shown here is derived from an EMBL/GenBank/DDBJ whole genome shotgun (WGS) entry which is preliminary data.</text>
</comment>
<dbReference type="Proteomes" id="UP000308828">
    <property type="component" value="Unassembled WGS sequence"/>
</dbReference>
<protein>
    <submittedName>
        <fullName evidence="2">DUF1192 domain-containing protein</fullName>
    </submittedName>
</protein>
<reference evidence="2 3" key="1">
    <citation type="submission" date="2019-04" db="EMBL/GenBank/DDBJ databases">
        <title>Genome sequence of strain shin9-1.</title>
        <authorList>
            <person name="Gao J."/>
            <person name="Sun J."/>
        </authorList>
    </citation>
    <scope>NUCLEOTIDE SEQUENCE [LARGE SCALE GENOMIC DNA]</scope>
    <source>
        <strain evidence="3">shin9-1</strain>
    </source>
</reference>